<organism evidence="1">
    <name type="scientific">Cucumis melo</name>
    <name type="common">Muskmelon</name>
    <dbReference type="NCBI Taxonomy" id="3656"/>
    <lineage>
        <taxon>Eukaryota</taxon>
        <taxon>Viridiplantae</taxon>
        <taxon>Streptophyta</taxon>
        <taxon>Embryophyta</taxon>
        <taxon>Tracheophyta</taxon>
        <taxon>Spermatophyta</taxon>
        <taxon>Magnoliopsida</taxon>
        <taxon>eudicotyledons</taxon>
        <taxon>Gunneridae</taxon>
        <taxon>Pentapetalae</taxon>
        <taxon>rosids</taxon>
        <taxon>fabids</taxon>
        <taxon>Cucurbitales</taxon>
        <taxon>Cucurbitaceae</taxon>
        <taxon>Benincaseae</taxon>
        <taxon>Cucumis</taxon>
    </lineage>
</organism>
<name>A0A9I9EF66_CUCME</name>
<accession>A0A9I9EF66</accession>
<dbReference type="AlphaFoldDB" id="A0A9I9EF66"/>
<sequence>MAAKQGLRPAYCGLSLRLCASLPLMPRRPWKCWIGPIQHLLVATSASSKCITELKYVIKFTASAKFAMLSKPNATATEIQK</sequence>
<dbReference type="EnsemblPlants" id="MELO3C032895.2.1">
    <property type="protein sequence ID" value="MELO3C032895.2.1"/>
    <property type="gene ID" value="MELO3C032895.2"/>
</dbReference>
<evidence type="ECO:0000313" key="1">
    <source>
        <dbReference type="EnsemblPlants" id="MELO3C032895.2.1"/>
    </source>
</evidence>
<reference evidence="1" key="1">
    <citation type="submission" date="2023-03" db="UniProtKB">
        <authorList>
            <consortium name="EnsemblPlants"/>
        </authorList>
    </citation>
    <scope>IDENTIFICATION</scope>
</reference>
<protein>
    <submittedName>
        <fullName evidence="1">Uncharacterized protein</fullName>
    </submittedName>
</protein>
<proteinExistence type="predicted"/>
<dbReference type="Gramene" id="MELO3C032895.2.1">
    <property type="protein sequence ID" value="MELO3C032895.2.1"/>
    <property type="gene ID" value="MELO3C032895.2"/>
</dbReference>